<dbReference type="InterPro" id="IPR007219">
    <property type="entry name" value="XnlR_reg_dom"/>
</dbReference>
<evidence type="ECO:0000259" key="7">
    <source>
        <dbReference type="Pfam" id="PF04082"/>
    </source>
</evidence>
<dbReference type="Pfam" id="PF04082">
    <property type="entry name" value="Fungal_trans"/>
    <property type="match status" value="1"/>
</dbReference>
<dbReference type="CDD" id="cd12148">
    <property type="entry name" value="fungal_TF_MHR"/>
    <property type="match status" value="1"/>
</dbReference>
<reference evidence="8" key="1">
    <citation type="submission" date="2020-01" db="EMBL/GenBank/DDBJ databases">
        <title>Identification and distribution of gene clusters putatively required for synthesis of sphingolipid metabolism inhibitors in phylogenetically diverse species of the filamentous fungus Fusarium.</title>
        <authorList>
            <person name="Kim H.-S."/>
            <person name="Busman M."/>
            <person name="Brown D.W."/>
            <person name="Divon H."/>
            <person name="Uhlig S."/>
            <person name="Proctor R.H."/>
        </authorList>
    </citation>
    <scope>NUCLEOTIDE SEQUENCE</scope>
    <source>
        <strain evidence="8">NRRL 53441</strain>
    </source>
</reference>
<dbReference type="EMBL" id="JAADJG010000374">
    <property type="protein sequence ID" value="KAF4447826.1"/>
    <property type="molecule type" value="Genomic_DNA"/>
</dbReference>
<sequence length="690" mass="76447">MSSTIDIPQTFEALPLDANHGFLGDEFAISPSYMSLIQTNFRTGGFDWLDFDIESSPQGFRAEPFHNSHSSETWPPITSQQNPEPNETRGRFADITSQPPPANTGSTWGSQALRLPDTEQPTLAWPFDQARNSTPHMYQLPPLREILGGCWSANRPRPAQTTLVKGFIQILSENPLPQLDSLQDHQSMQAFCSLQRLVDSYFARFHDVQAIVHKPTWTMSSCPPILLTAMACVGALLSDDKSDYELSVALSEICSTMINWMGTSDATNYSDISYLNALCLYQIYSLGSGKRHLYQNADRSRGLLIGGLRGIGLLNPRSFVSLDETQEEVRGSEDDLVLTDEWKAWILRESSCRAAWAAFEYDCSLCTLTSRRGVVDLSELPSHLPCPESMWNATSARAWFALMSRLGFGGSRPSLSVVLKLAIGGRDLPSFLGSWAKRLCAQVIGRLLWDLWQLEVVAKPEYLGLVSIITAHQDTKKSLLKGLNNLVDSLALPLSTSDLTSYNIASLLCHYSHLCAGNGVLDLILSIVRALISSESQPHNGIDLARDRLKLTFARDPKTARRLCWHAAQIVTIANEYLVSAPCEIMRVFMGFIFIIAYSAYGDHKQSSSCEDSQSVRLDLHDQNLSHRRVVVKWIEEGGPASCGSVQNIGANGCTPVISHDAQEILKKLGCWGLARKFTRVFQVVEAKGL</sequence>
<dbReference type="PANTHER" id="PTHR47660">
    <property type="entry name" value="TRANSCRIPTION FACTOR WITH C2H2 AND ZN(2)-CYS(6) DNA BINDING DOMAIN (EUROFUNG)-RELATED-RELATED"/>
    <property type="match status" value="1"/>
</dbReference>
<dbReference type="PANTHER" id="PTHR47660:SF2">
    <property type="entry name" value="TRANSCRIPTION FACTOR WITH C2H2 AND ZN(2)-CYS(6) DNA BINDING DOMAIN (EUROFUNG)"/>
    <property type="match status" value="1"/>
</dbReference>
<protein>
    <recommendedName>
        <fullName evidence="7">Xylanolytic transcriptional activator regulatory domain-containing protein</fullName>
    </recommendedName>
</protein>
<evidence type="ECO:0000256" key="6">
    <source>
        <dbReference type="SAM" id="MobiDB-lite"/>
    </source>
</evidence>
<gene>
    <name evidence="8" type="ORF">F53441_8692</name>
</gene>
<dbReference type="OrthoDB" id="1405595at2759"/>
<dbReference type="GO" id="GO:0008270">
    <property type="term" value="F:zinc ion binding"/>
    <property type="evidence" value="ECO:0007669"/>
    <property type="project" value="InterPro"/>
</dbReference>
<proteinExistence type="predicted"/>
<evidence type="ECO:0000313" key="8">
    <source>
        <dbReference type="EMBL" id="KAF4447826.1"/>
    </source>
</evidence>
<feature type="domain" description="Xylanolytic transcriptional activator regulatory" evidence="7">
    <location>
        <begin position="199"/>
        <end position="408"/>
    </location>
</feature>
<evidence type="ECO:0000256" key="2">
    <source>
        <dbReference type="ARBA" id="ARBA00022833"/>
    </source>
</evidence>
<evidence type="ECO:0000256" key="5">
    <source>
        <dbReference type="ARBA" id="ARBA00023242"/>
    </source>
</evidence>
<keyword evidence="1" id="KW-0479">Metal-binding</keyword>
<feature type="compositionally biased region" description="Polar residues" evidence="6">
    <location>
        <begin position="67"/>
        <end position="85"/>
    </location>
</feature>
<keyword evidence="2" id="KW-0862">Zinc</keyword>
<organism evidence="8 9">
    <name type="scientific">Fusarium austroafricanum</name>
    <dbReference type="NCBI Taxonomy" id="2364996"/>
    <lineage>
        <taxon>Eukaryota</taxon>
        <taxon>Fungi</taxon>
        <taxon>Dikarya</taxon>
        <taxon>Ascomycota</taxon>
        <taxon>Pezizomycotina</taxon>
        <taxon>Sordariomycetes</taxon>
        <taxon>Hypocreomycetidae</taxon>
        <taxon>Hypocreales</taxon>
        <taxon>Nectriaceae</taxon>
        <taxon>Fusarium</taxon>
        <taxon>Fusarium concolor species complex</taxon>
    </lineage>
</organism>
<name>A0A8H4NX46_9HYPO</name>
<feature type="region of interest" description="Disordered" evidence="6">
    <location>
        <begin position="62"/>
        <end position="88"/>
    </location>
</feature>
<keyword evidence="9" id="KW-1185">Reference proteome</keyword>
<keyword evidence="3" id="KW-0805">Transcription regulation</keyword>
<keyword evidence="5" id="KW-0539">Nucleus</keyword>
<dbReference type="GO" id="GO:0003677">
    <property type="term" value="F:DNA binding"/>
    <property type="evidence" value="ECO:0007669"/>
    <property type="project" value="InterPro"/>
</dbReference>
<evidence type="ECO:0000256" key="1">
    <source>
        <dbReference type="ARBA" id="ARBA00022723"/>
    </source>
</evidence>
<evidence type="ECO:0000313" key="9">
    <source>
        <dbReference type="Proteomes" id="UP000605986"/>
    </source>
</evidence>
<dbReference type="AlphaFoldDB" id="A0A8H4NX46"/>
<comment type="caution">
    <text evidence="8">The sequence shown here is derived from an EMBL/GenBank/DDBJ whole genome shotgun (WGS) entry which is preliminary data.</text>
</comment>
<dbReference type="Proteomes" id="UP000605986">
    <property type="component" value="Unassembled WGS sequence"/>
</dbReference>
<evidence type="ECO:0000256" key="3">
    <source>
        <dbReference type="ARBA" id="ARBA00023015"/>
    </source>
</evidence>
<keyword evidence="4" id="KW-0804">Transcription</keyword>
<accession>A0A8H4NX46</accession>
<dbReference type="GO" id="GO:0006351">
    <property type="term" value="P:DNA-templated transcription"/>
    <property type="evidence" value="ECO:0007669"/>
    <property type="project" value="InterPro"/>
</dbReference>
<evidence type="ECO:0000256" key="4">
    <source>
        <dbReference type="ARBA" id="ARBA00023163"/>
    </source>
</evidence>